<keyword evidence="4 8" id="KW-0808">Transferase</keyword>
<evidence type="ECO:0000256" key="7">
    <source>
        <dbReference type="RuleBase" id="RU004504"/>
    </source>
</evidence>
<dbReference type="SUPFAM" id="SSF53383">
    <property type="entry name" value="PLP-dependent transferases"/>
    <property type="match status" value="1"/>
</dbReference>
<dbReference type="GO" id="GO:0051536">
    <property type="term" value="F:iron-sulfur cluster binding"/>
    <property type="evidence" value="ECO:0007669"/>
    <property type="project" value="InterPro"/>
</dbReference>
<dbReference type="CDD" id="cd06664">
    <property type="entry name" value="IscU_like"/>
    <property type="match status" value="1"/>
</dbReference>
<feature type="domain" description="NIF system FeS cluster assembly NifU N-terminal" evidence="10">
    <location>
        <begin position="414"/>
        <end position="503"/>
    </location>
</feature>
<comment type="similarity">
    <text evidence="2 8">Belongs to the class-V pyridoxal-phosphate-dependent aminotransferase family. Csd subfamily.</text>
</comment>
<dbReference type="GO" id="GO:0031071">
    <property type="term" value="F:cysteine desulfurase activity"/>
    <property type="evidence" value="ECO:0007669"/>
    <property type="project" value="UniProtKB-UniRule"/>
</dbReference>
<dbReference type="NCBIfam" id="TIGR01994">
    <property type="entry name" value="SUF_scaf_2"/>
    <property type="match status" value="1"/>
</dbReference>
<dbReference type="RefSeq" id="WP_090168646.1">
    <property type="nucleotide sequence ID" value="NZ_CAJOJK010000015.1"/>
</dbReference>
<proteinExistence type="inferred from homology"/>
<dbReference type="EC" id="2.8.1.7" evidence="3 8"/>
<dbReference type="GO" id="GO:0016226">
    <property type="term" value="P:iron-sulfur cluster assembly"/>
    <property type="evidence" value="ECO:0007669"/>
    <property type="project" value="InterPro"/>
</dbReference>
<dbReference type="PANTHER" id="PTHR43586">
    <property type="entry name" value="CYSTEINE DESULFURASE"/>
    <property type="match status" value="1"/>
</dbReference>
<dbReference type="InterPro" id="IPR000192">
    <property type="entry name" value="Aminotrans_V_dom"/>
</dbReference>
<dbReference type="InterPro" id="IPR015424">
    <property type="entry name" value="PyrdxlP-dep_Trfase"/>
</dbReference>
<name>A0A1T4PUJ1_9FIRM</name>
<dbReference type="Pfam" id="PF00266">
    <property type="entry name" value="Aminotran_5"/>
    <property type="match status" value="1"/>
</dbReference>
<feature type="domain" description="Aminotransferase class V" evidence="9">
    <location>
        <begin position="22"/>
        <end position="392"/>
    </location>
</feature>
<sequence>MSIDIREVRKDFPFFKKSTLAYLDNSATSQKPECVIKAEAAFYENLNANPFRGLYQLSIDATDAYEDARRTVQRFINASSRKEIIFTRNASESLNLVASSLGELVLNEGDEIISTVVEHHSNMLPWTHIAKKKGATVKFLKCTEQGEFKAEELEKLITDKTKIVAMTHVSNVFGRVNDIKTFAAIAHKAGAYFVADGSQSVPHMAVDVQDLGIDFLAFSGHKMLAPMGIGVLYGREELLQKMPPYMTGGEMIENVSLNDVTYAGLPHKFEAGTVNGAGAYALAEAIRYIEKIGFDSIEKREYYLTAKAMEAIKDMPYVKIVGSTDPKERHGIITFTIEDMHPHDIAGKFADAGVAVRAGHHCAEPLHQFLNIPSTVRASMMFYNTDEDVDRFIKVLKDIKKVPKFEDDNRSLFEEVLMDHKNNPGHRFKMIKPTNKHRGVNPSCGDDIYLQLNVDDNGIIVDGAFIGDGCTISQASVDIMIDMIIGKTKEEALSLKDKFLGMIKGTLSEDDIESLEEASVFKDVAHMPARVKCAVLGWHTLEEALKSED</sequence>
<dbReference type="EMBL" id="FUXA01000014">
    <property type="protein sequence ID" value="SJZ95215.1"/>
    <property type="molecule type" value="Genomic_DNA"/>
</dbReference>
<gene>
    <name evidence="11" type="ORF">SAMN02745110_02138</name>
</gene>
<dbReference type="PANTHER" id="PTHR43586:SF8">
    <property type="entry name" value="CYSTEINE DESULFURASE 1, CHLOROPLASTIC"/>
    <property type="match status" value="1"/>
</dbReference>
<dbReference type="CDD" id="cd06453">
    <property type="entry name" value="SufS_like"/>
    <property type="match status" value="1"/>
</dbReference>
<dbReference type="PROSITE" id="PS00595">
    <property type="entry name" value="AA_TRANSFER_CLASS_5"/>
    <property type="match status" value="1"/>
</dbReference>
<dbReference type="SUPFAM" id="SSF82649">
    <property type="entry name" value="SufE/NifU"/>
    <property type="match status" value="1"/>
</dbReference>
<comment type="catalytic activity">
    <reaction evidence="6 8">
        <text>(sulfur carrier)-H + L-cysteine = (sulfur carrier)-SH + L-alanine</text>
        <dbReference type="Rhea" id="RHEA:43892"/>
        <dbReference type="Rhea" id="RHEA-COMP:14737"/>
        <dbReference type="Rhea" id="RHEA-COMP:14739"/>
        <dbReference type="ChEBI" id="CHEBI:29917"/>
        <dbReference type="ChEBI" id="CHEBI:35235"/>
        <dbReference type="ChEBI" id="CHEBI:57972"/>
        <dbReference type="ChEBI" id="CHEBI:64428"/>
        <dbReference type="EC" id="2.8.1.7"/>
    </reaction>
</comment>
<accession>A0A1T4PUJ1</accession>
<evidence type="ECO:0000256" key="2">
    <source>
        <dbReference type="ARBA" id="ARBA00010447"/>
    </source>
</evidence>
<evidence type="ECO:0000256" key="5">
    <source>
        <dbReference type="ARBA" id="ARBA00022898"/>
    </source>
</evidence>
<comment type="function">
    <text evidence="8">Catalyzes the removal of elemental sulfur and selenium atoms from L-cysteine, L-cystine, L-selenocysteine, and L-selenocystine to produce L-alanine.</text>
</comment>
<dbReference type="GO" id="GO:0005506">
    <property type="term" value="F:iron ion binding"/>
    <property type="evidence" value="ECO:0007669"/>
    <property type="project" value="InterPro"/>
</dbReference>
<dbReference type="GO" id="GO:0016829">
    <property type="term" value="F:lyase activity"/>
    <property type="evidence" value="ECO:0007669"/>
    <property type="project" value="UniProtKB-KW"/>
</dbReference>
<keyword evidence="12" id="KW-1185">Reference proteome</keyword>
<dbReference type="Pfam" id="PF01592">
    <property type="entry name" value="NifU_N"/>
    <property type="match status" value="1"/>
</dbReference>
<dbReference type="InterPro" id="IPR015421">
    <property type="entry name" value="PyrdxlP-dep_Trfase_major"/>
</dbReference>
<reference evidence="11 12" key="1">
    <citation type="submission" date="2017-02" db="EMBL/GenBank/DDBJ databases">
        <authorList>
            <person name="Peterson S.W."/>
        </authorList>
    </citation>
    <scope>NUCLEOTIDE SEQUENCE [LARGE SCALE GENOMIC DNA]</scope>
    <source>
        <strain evidence="11 12">ATCC 17233</strain>
    </source>
</reference>
<evidence type="ECO:0000256" key="1">
    <source>
        <dbReference type="ARBA" id="ARBA00001933"/>
    </source>
</evidence>
<evidence type="ECO:0000256" key="3">
    <source>
        <dbReference type="ARBA" id="ARBA00012239"/>
    </source>
</evidence>
<dbReference type="Gene3D" id="3.90.1150.10">
    <property type="entry name" value="Aspartate Aminotransferase, domain 1"/>
    <property type="match status" value="1"/>
</dbReference>
<dbReference type="Gene3D" id="3.90.1010.10">
    <property type="match status" value="1"/>
</dbReference>
<dbReference type="OrthoDB" id="9804366at2"/>
<dbReference type="AlphaFoldDB" id="A0A1T4PUJ1"/>
<evidence type="ECO:0000313" key="12">
    <source>
        <dbReference type="Proteomes" id="UP000189857"/>
    </source>
</evidence>
<evidence type="ECO:0000256" key="8">
    <source>
        <dbReference type="RuleBase" id="RU004506"/>
    </source>
</evidence>
<dbReference type="GO" id="GO:0006534">
    <property type="term" value="P:cysteine metabolic process"/>
    <property type="evidence" value="ECO:0007669"/>
    <property type="project" value="UniProtKB-UniRule"/>
</dbReference>
<evidence type="ECO:0000256" key="4">
    <source>
        <dbReference type="ARBA" id="ARBA00022679"/>
    </source>
</evidence>
<comment type="cofactor">
    <cofactor evidence="1 7">
        <name>pyridoxal 5'-phosphate</name>
        <dbReference type="ChEBI" id="CHEBI:597326"/>
    </cofactor>
</comment>
<dbReference type="InterPro" id="IPR002871">
    <property type="entry name" value="NIF_FeS_clus_asmbl_NifU_N"/>
</dbReference>
<dbReference type="Proteomes" id="UP000189857">
    <property type="component" value="Unassembled WGS sequence"/>
</dbReference>
<keyword evidence="11" id="KW-0456">Lyase</keyword>
<evidence type="ECO:0000259" key="10">
    <source>
        <dbReference type="Pfam" id="PF01592"/>
    </source>
</evidence>
<evidence type="ECO:0000313" key="11">
    <source>
        <dbReference type="EMBL" id="SJZ95215.1"/>
    </source>
</evidence>
<protein>
    <recommendedName>
        <fullName evidence="3 8">Cysteine desulfurase</fullName>
        <ecNumber evidence="3 8">2.8.1.7</ecNumber>
    </recommendedName>
</protein>
<dbReference type="InterPro" id="IPR020578">
    <property type="entry name" value="Aminotrans_V_PyrdxlP_BS"/>
</dbReference>
<evidence type="ECO:0000259" key="9">
    <source>
        <dbReference type="Pfam" id="PF00266"/>
    </source>
</evidence>
<evidence type="ECO:0000256" key="6">
    <source>
        <dbReference type="ARBA" id="ARBA00050776"/>
    </source>
</evidence>
<keyword evidence="5 8" id="KW-0663">Pyridoxal phosphate</keyword>
<dbReference type="GO" id="GO:0030170">
    <property type="term" value="F:pyridoxal phosphate binding"/>
    <property type="evidence" value="ECO:0007669"/>
    <property type="project" value="UniProtKB-UniRule"/>
</dbReference>
<organism evidence="11 12">
    <name type="scientific">Eubacterium ruminantium</name>
    <dbReference type="NCBI Taxonomy" id="42322"/>
    <lineage>
        <taxon>Bacteria</taxon>
        <taxon>Bacillati</taxon>
        <taxon>Bacillota</taxon>
        <taxon>Clostridia</taxon>
        <taxon>Eubacteriales</taxon>
        <taxon>Eubacteriaceae</taxon>
        <taxon>Eubacterium</taxon>
    </lineage>
</organism>
<dbReference type="Gene3D" id="3.40.640.10">
    <property type="entry name" value="Type I PLP-dependent aspartate aminotransferase-like (Major domain)"/>
    <property type="match status" value="1"/>
</dbReference>
<dbReference type="NCBIfam" id="TIGR01979">
    <property type="entry name" value="sufS"/>
    <property type="match status" value="1"/>
</dbReference>
<dbReference type="InterPro" id="IPR010970">
    <property type="entry name" value="Cys_dSase_SufS"/>
</dbReference>
<dbReference type="InterPro" id="IPR015422">
    <property type="entry name" value="PyrdxlP-dep_Trfase_small"/>
</dbReference>